<comment type="caution">
    <text evidence="2">The sequence shown here is derived from an EMBL/GenBank/DDBJ whole genome shotgun (WGS) entry which is preliminary data.</text>
</comment>
<keyword evidence="3" id="KW-1185">Reference proteome</keyword>
<name>A0A6A4WPA4_AMPAM</name>
<gene>
    <name evidence="2" type="ORF">FJT64_023749</name>
</gene>
<dbReference type="OrthoDB" id="276296at2759"/>
<dbReference type="AlphaFoldDB" id="A0A6A4WPA4"/>
<evidence type="ECO:0000256" key="1">
    <source>
        <dbReference type="SAM" id="MobiDB-lite"/>
    </source>
</evidence>
<evidence type="ECO:0000313" key="3">
    <source>
        <dbReference type="Proteomes" id="UP000440578"/>
    </source>
</evidence>
<accession>A0A6A4WPA4</accession>
<dbReference type="EMBL" id="VIIS01000846">
    <property type="protein sequence ID" value="KAF0304452.1"/>
    <property type="molecule type" value="Genomic_DNA"/>
</dbReference>
<sequence length="206" mass="22105">MPGHRLATGQHRVGVTGGSIGPVGSAAPLHVTPRISCPFRVTYLVGHVCPPLSLTFSVRCSLGVTEVSPSLSLTLGVRLPLFIVLCGVALPFSLSVTLREGLALLLCLSSAPLSVPLSVTECLRLPSGLGHPCRNTQSVFDKCVQDNMGMERPYYGYFCAPKVIRTNRPRPAPEPPLEFPNTPDELPDTMPRKPAPYSQGGGRQFF</sequence>
<feature type="region of interest" description="Disordered" evidence="1">
    <location>
        <begin position="169"/>
        <end position="206"/>
    </location>
</feature>
<proteinExistence type="predicted"/>
<dbReference type="Proteomes" id="UP000440578">
    <property type="component" value="Unassembled WGS sequence"/>
</dbReference>
<evidence type="ECO:0000313" key="2">
    <source>
        <dbReference type="EMBL" id="KAF0304452.1"/>
    </source>
</evidence>
<reference evidence="2 3" key="1">
    <citation type="submission" date="2019-07" db="EMBL/GenBank/DDBJ databases">
        <title>Draft genome assembly of a fouling barnacle, Amphibalanus amphitrite (Darwin, 1854): The first reference genome for Thecostraca.</title>
        <authorList>
            <person name="Kim W."/>
        </authorList>
    </citation>
    <scope>NUCLEOTIDE SEQUENCE [LARGE SCALE GENOMIC DNA]</scope>
    <source>
        <strain evidence="2">SNU_AA5</strain>
        <tissue evidence="2">Soma without cirri and trophi</tissue>
    </source>
</reference>
<protein>
    <submittedName>
        <fullName evidence="2">Uncharacterized protein</fullName>
    </submittedName>
</protein>
<organism evidence="2 3">
    <name type="scientific">Amphibalanus amphitrite</name>
    <name type="common">Striped barnacle</name>
    <name type="synonym">Balanus amphitrite</name>
    <dbReference type="NCBI Taxonomy" id="1232801"/>
    <lineage>
        <taxon>Eukaryota</taxon>
        <taxon>Metazoa</taxon>
        <taxon>Ecdysozoa</taxon>
        <taxon>Arthropoda</taxon>
        <taxon>Crustacea</taxon>
        <taxon>Multicrustacea</taxon>
        <taxon>Cirripedia</taxon>
        <taxon>Thoracica</taxon>
        <taxon>Thoracicalcarea</taxon>
        <taxon>Balanomorpha</taxon>
        <taxon>Balanoidea</taxon>
        <taxon>Balanidae</taxon>
        <taxon>Amphibalaninae</taxon>
        <taxon>Amphibalanus</taxon>
    </lineage>
</organism>